<protein>
    <submittedName>
        <fullName evidence="8">Sulfate exporter family transporter</fullName>
    </submittedName>
</protein>
<keyword evidence="3" id="KW-1003">Cell membrane</keyword>
<dbReference type="Proteomes" id="UP001059773">
    <property type="component" value="Chromosome"/>
</dbReference>
<feature type="transmembrane region" description="Helical" evidence="7">
    <location>
        <begin position="109"/>
        <end position="129"/>
    </location>
</feature>
<accession>A0ABY5JX69</accession>
<keyword evidence="5 7" id="KW-1133">Transmembrane helix</keyword>
<comment type="subcellular location">
    <subcellularLocation>
        <location evidence="1">Cell membrane</location>
        <topology evidence="1">Multi-pass membrane protein</topology>
    </subcellularLocation>
</comment>
<feature type="transmembrane region" description="Helical" evidence="7">
    <location>
        <begin position="54"/>
        <end position="72"/>
    </location>
</feature>
<sequence length="388" mass="41943">MDKPVAKNKSYFLLKVLPGVILCCIVMLIGTYGAELLGNLMIWIGVLSEESQTPISGIFVAIILGLIIRNTVGLSDVFLKGISFSVKYVLRTGIILLGLKLSLMEALKLGAFGIPLIIACISVGLFITLYLTNRMQQSTRLGTLIACGTGICGVTAIMATSPVIKAKEDEISYAVANITIFGLTGMMLYPFLANFLFANDPIKIGLFLGTAIHDTAQVTGAALIYDQFFQTKTVVEIATVAKLTRNLFIIIIIPFVSYLFFKNEGNKDMKNNDGEIVLPKWYKFIPLFVLAFLLLSVVRTIGDATLGSANAAFGLFGRDTWESIYSNLSSFGTTYLLGMAMAGVGLSTNFKMFRGIGVKPFYIGFTAAVVVGVVSVILISLFGGFVRV</sequence>
<evidence type="ECO:0000256" key="7">
    <source>
        <dbReference type="SAM" id="Phobius"/>
    </source>
</evidence>
<feature type="transmembrane region" description="Helical" evidence="7">
    <location>
        <begin position="328"/>
        <end position="350"/>
    </location>
</feature>
<evidence type="ECO:0000256" key="6">
    <source>
        <dbReference type="ARBA" id="ARBA00023136"/>
    </source>
</evidence>
<evidence type="ECO:0000256" key="2">
    <source>
        <dbReference type="ARBA" id="ARBA00007977"/>
    </source>
</evidence>
<dbReference type="PANTHER" id="PTHR30106:SF2">
    <property type="entry name" value="UPF0324 INNER MEMBRANE PROTEIN YEIH"/>
    <property type="match status" value="1"/>
</dbReference>
<feature type="transmembrane region" description="Helical" evidence="7">
    <location>
        <begin position="362"/>
        <end position="386"/>
    </location>
</feature>
<evidence type="ECO:0000256" key="5">
    <source>
        <dbReference type="ARBA" id="ARBA00022989"/>
    </source>
</evidence>
<proteinExistence type="inferred from homology"/>
<dbReference type="Pfam" id="PF03601">
    <property type="entry name" value="Cons_hypoth698"/>
    <property type="match status" value="1"/>
</dbReference>
<feature type="transmembrane region" description="Helical" evidence="7">
    <location>
        <begin position="141"/>
        <end position="159"/>
    </location>
</feature>
<evidence type="ECO:0000256" key="4">
    <source>
        <dbReference type="ARBA" id="ARBA00022692"/>
    </source>
</evidence>
<dbReference type="PANTHER" id="PTHR30106">
    <property type="entry name" value="INNER MEMBRANE PROTEIN YEIH-RELATED"/>
    <property type="match status" value="1"/>
</dbReference>
<keyword evidence="4 7" id="KW-0812">Transmembrane</keyword>
<dbReference type="InterPro" id="IPR018383">
    <property type="entry name" value="UPF0324_pro"/>
</dbReference>
<feature type="transmembrane region" description="Helical" evidence="7">
    <location>
        <begin position="84"/>
        <end position="103"/>
    </location>
</feature>
<evidence type="ECO:0000256" key="1">
    <source>
        <dbReference type="ARBA" id="ARBA00004651"/>
    </source>
</evidence>
<feature type="transmembrane region" description="Helical" evidence="7">
    <location>
        <begin position="171"/>
        <end position="192"/>
    </location>
</feature>
<keyword evidence="9" id="KW-1185">Reference proteome</keyword>
<dbReference type="RefSeq" id="WP_256708793.1">
    <property type="nucleotide sequence ID" value="NZ_CP101914.1"/>
</dbReference>
<keyword evidence="6 7" id="KW-0472">Membrane</keyword>
<comment type="similarity">
    <text evidence="2">Belongs to the UPF0324 family.</text>
</comment>
<evidence type="ECO:0000313" key="8">
    <source>
        <dbReference type="EMBL" id="UUI03758.1"/>
    </source>
</evidence>
<gene>
    <name evidence="8" type="ORF">NP439_03415</name>
</gene>
<feature type="transmembrane region" description="Helical" evidence="7">
    <location>
        <begin position="245"/>
        <end position="261"/>
    </location>
</feature>
<feature type="transmembrane region" description="Helical" evidence="7">
    <location>
        <begin position="12"/>
        <end position="34"/>
    </location>
</feature>
<dbReference type="EMBL" id="CP101914">
    <property type="protein sequence ID" value="UUI03758.1"/>
    <property type="molecule type" value="Genomic_DNA"/>
</dbReference>
<reference evidence="8" key="1">
    <citation type="submission" date="2022-07" db="EMBL/GenBank/DDBJ databases">
        <title>FELIX.</title>
        <authorList>
            <person name="Wan K.H."/>
            <person name="Park S."/>
            <person name="Lawrence Q."/>
            <person name="Eichenberger J.P."/>
            <person name="Booth B.W."/>
            <person name="Piaggio A.J."/>
            <person name="Chandler J.C."/>
            <person name="Franklin A.B."/>
            <person name="Celniker S.E."/>
        </authorList>
    </citation>
    <scope>NUCLEOTIDE SEQUENCE</scope>
    <source>
        <strain evidence="8">QA-1986 374</strain>
    </source>
</reference>
<feature type="transmembrane region" description="Helical" evidence="7">
    <location>
        <begin position="281"/>
        <end position="301"/>
    </location>
</feature>
<name>A0ABY5JX69_9BACI</name>
<evidence type="ECO:0000256" key="3">
    <source>
        <dbReference type="ARBA" id="ARBA00022475"/>
    </source>
</evidence>
<evidence type="ECO:0000313" key="9">
    <source>
        <dbReference type="Proteomes" id="UP001059773"/>
    </source>
</evidence>
<organism evidence="8 9">
    <name type="scientific">Oceanobacillus jeddahense</name>
    <dbReference type="NCBI Taxonomy" id="1462527"/>
    <lineage>
        <taxon>Bacteria</taxon>
        <taxon>Bacillati</taxon>
        <taxon>Bacillota</taxon>
        <taxon>Bacilli</taxon>
        <taxon>Bacillales</taxon>
        <taxon>Bacillaceae</taxon>
        <taxon>Oceanobacillus</taxon>
    </lineage>
</organism>